<evidence type="ECO:0000256" key="2">
    <source>
        <dbReference type="ARBA" id="ARBA00022485"/>
    </source>
</evidence>
<dbReference type="AlphaFoldDB" id="A0A7V5NYB8"/>
<dbReference type="InterPro" id="IPR058240">
    <property type="entry name" value="rSAM_sf"/>
</dbReference>
<protein>
    <submittedName>
        <fullName evidence="8">Heme b synthase</fullName>
    </submittedName>
</protein>
<keyword evidence="5" id="KW-0408">Iron</keyword>
<dbReference type="PROSITE" id="PS51918">
    <property type="entry name" value="RADICAL_SAM"/>
    <property type="match status" value="1"/>
</dbReference>
<dbReference type="InterPro" id="IPR023885">
    <property type="entry name" value="4Fe4S-binding_SPASM_dom"/>
</dbReference>
<evidence type="ECO:0000256" key="6">
    <source>
        <dbReference type="ARBA" id="ARBA00023014"/>
    </source>
</evidence>
<sequence length="359" mass="40431">MHGRPEQQEKFVPRLVAWELTRHCNLNCIHCRAAASRGPYENELTTEECFRILKEIREVGTPIIILTGGEPLLRPDIFEIAAEASRLGFRPVMATNGTLLTAEIIAKMKEVGIARVSISLDGAEAASHDNFRQQEGAFEGALRGIELLRQHGLPFQINTTVTEINVEEVPKILELALKLQAVAHHIFLLVPVGRGKEMASQALTAEKYEKVLHWFYEQRDKVPPGFHLKATCAPHYYRILRQRARAEGKPVTFETFGLDAVTRGCLAGTGFCFISHRGVVQPCGYLELNCGSLREKSFPEIWWETEIFKNLRHFKGYRGKCGRCEYVRVCGGCRARAYEATGDYLAEEPLCLYEPGKKA</sequence>
<evidence type="ECO:0000256" key="3">
    <source>
        <dbReference type="ARBA" id="ARBA00022691"/>
    </source>
</evidence>
<dbReference type="SFLD" id="SFLDG01067">
    <property type="entry name" value="SPASM/twitch_domain_containing"/>
    <property type="match status" value="1"/>
</dbReference>
<dbReference type="InterPro" id="IPR007197">
    <property type="entry name" value="rSAM"/>
</dbReference>
<dbReference type="InterPro" id="IPR013785">
    <property type="entry name" value="Aldolase_TIM"/>
</dbReference>
<keyword evidence="6" id="KW-0411">Iron-sulfur</keyword>
<reference evidence="8" key="1">
    <citation type="journal article" date="2020" name="mSystems">
        <title>Genome- and Community-Level Interaction Insights into Carbon Utilization and Element Cycling Functions of Hydrothermarchaeota in Hydrothermal Sediment.</title>
        <authorList>
            <person name="Zhou Z."/>
            <person name="Liu Y."/>
            <person name="Xu W."/>
            <person name="Pan J."/>
            <person name="Luo Z.H."/>
            <person name="Li M."/>
        </authorList>
    </citation>
    <scope>NUCLEOTIDE SEQUENCE [LARGE SCALE GENOMIC DNA]</scope>
    <source>
        <strain evidence="8">HyVt-533</strain>
    </source>
</reference>
<gene>
    <name evidence="8" type="primary">ahbD</name>
    <name evidence="8" type="ORF">ENJ96_00680</name>
</gene>
<dbReference type="CDD" id="cd21123">
    <property type="entry name" value="SPASM_MftC-like"/>
    <property type="match status" value="1"/>
</dbReference>
<proteinExistence type="predicted"/>
<comment type="caution">
    <text evidence="8">The sequence shown here is derived from an EMBL/GenBank/DDBJ whole genome shotgun (WGS) entry which is preliminary data.</text>
</comment>
<dbReference type="SFLD" id="SFLDG01385">
    <property type="entry name" value="heme_carboxy_lyase_like"/>
    <property type="match status" value="1"/>
</dbReference>
<dbReference type="Gene3D" id="3.20.20.70">
    <property type="entry name" value="Aldolase class I"/>
    <property type="match status" value="1"/>
</dbReference>
<dbReference type="SFLD" id="SFLDF00542">
    <property type="entry name" value="alternative_heme_biosynthesis"/>
    <property type="match status" value="1"/>
</dbReference>
<dbReference type="InterPro" id="IPR034480">
    <property type="entry name" value="Heme_synthase-like"/>
</dbReference>
<comment type="cofactor">
    <cofactor evidence="1">
        <name>[4Fe-4S] cluster</name>
        <dbReference type="ChEBI" id="CHEBI:49883"/>
    </cofactor>
</comment>
<organism evidence="8">
    <name type="scientific">Thermodesulfatator atlanticus</name>
    <dbReference type="NCBI Taxonomy" id="501497"/>
    <lineage>
        <taxon>Bacteria</taxon>
        <taxon>Pseudomonadati</taxon>
        <taxon>Thermodesulfobacteriota</taxon>
        <taxon>Thermodesulfobacteria</taxon>
        <taxon>Thermodesulfobacteriales</taxon>
        <taxon>Thermodesulfatatoraceae</taxon>
        <taxon>Thermodesulfatator</taxon>
    </lineage>
</organism>
<dbReference type="EMBL" id="DROK01000020">
    <property type="protein sequence ID" value="HHI96351.1"/>
    <property type="molecule type" value="Genomic_DNA"/>
</dbReference>
<accession>A0A7V5NYB8</accession>
<evidence type="ECO:0000256" key="5">
    <source>
        <dbReference type="ARBA" id="ARBA00023004"/>
    </source>
</evidence>
<dbReference type="NCBIfam" id="TIGR04545">
    <property type="entry name" value="rSAM_ahbD_hemeb"/>
    <property type="match status" value="1"/>
</dbReference>
<dbReference type="NCBIfam" id="TIGR04085">
    <property type="entry name" value="rSAM_more_4Fe4S"/>
    <property type="match status" value="1"/>
</dbReference>
<keyword evidence="4" id="KW-0479">Metal-binding</keyword>
<evidence type="ECO:0000256" key="4">
    <source>
        <dbReference type="ARBA" id="ARBA00022723"/>
    </source>
</evidence>
<dbReference type="SFLD" id="SFLDG01386">
    <property type="entry name" value="main_SPASM_domain-containing"/>
    <property type="match status" value="1"/>
</dbReference>
<dbReference type="SMART" id="SM00729">
    <property type="entry name" value="Elp3"/>
    <property type="match status" value="1"/>
</dbReference>
<dbReference type="InterPro" id="IPR050377">
    <property type="entry name" value="Radical_SAM_PqqE_MftC-like"/>
</dbReference>
<dbReference type="InterPro" id="IPR017200">
    <property type="entry name" value="PqqE-like"/>
</dbReference>
<keyword evidence="3" id="KW-0949">S-adenosyl-L-methionine</keyword>
<dbReference type="SFLD" id="SFLDS00029">
    <property type="entry name" value="Radical_SAM"/>
    <property type="match status" value="1"/>
</dbReference>
<dbReference type="PANTHER" id="PTHR11228">
    <property type="entry name" value="RADICAL SAM DOMAIN PROTEIN"/>
    <property type="match status" value="1"/>
</dbReference>
<dbReference type="InterPro" id="IPR006638">
    <property type="entry name" value="Elp3/MiaA/NifB-like_rSAM"/>
</dbReference>
<dbReference type="PIRSF" id="PIRSF037420">
    <property type="entry name" value="PQQ_syn_pqqE"/>
    <property type="match status" value="1"/>
</dbReference>
<keyword evidence="2" id="KW-0004">4Fe-4S</keyword>
<name>A0A7V5NYB8_9BACT</name>
<dbReference type="CDD" id="cd01335">
    <property type="entry name" value="Radical_SAM"/>
    <property type="match status" value="1"/>
</dbReference>
<dbReference type="Proteomes" id="UP000886101">
    <property type="component" value="Unassembled WGS sequence"/>
</dbReference>
<dbReference type="SUPFAM" id="SSF102114">
    <property type="entry name" value="Radical SAM enzymes"/>
    <property type="match status" value="1"/>
</dbReference>
<evidence type="ECO:0000256" key="1">
    <source>
        <dbReference type="ARBA" id="ARBA00001966"/>
    </source>
</evidence>
<dbReference type="GO" id="GO:0051539">
    <property type="term" value="F:4 iron, 4 sulfur cluster binding"/>
    <property type="evidence" value="ECO:0007669"/>
    <property type="project" value="UniProtKB-KW"/>
</dbReference>
<dbReference type="Pfam" id="PF04055">
    <property type="entry name" value="Radical_SAM"/>
    <property type="match status" value="1"/>
</dbReference>
<dbReference type="PANTHER" id="PTHR11228:SF34">
    <property type="entry name" value="TUNGSTEN-CONTAINING ALDEHYDE FERREDOXIN OXIDOREDUCTASE COFACTOR MODIFYING PROTEIN"/>
    <property type="match status" value="1"/>
</dbReference>
<evidence type="ECO:0000259" key="7">
    <source>
        <dbReference type="PROSITE" id="PS51918"/>
    </source>
</evidence>
<feature type="domain" description="Radical SAM core" evidence="7">
    <location>
        <begin position="10"/>
        <end position="224"/>
    </location>
</feature>
<dbReference type="GO" id="GO:0046872">
    <property type="term" value="F:metal ion binding"/>
    <property type="evidence" value="ECO:0007669"/>
    <property type="project" value="UniProtKB-KW"/>
</dbReference>
<dbReference type="GO" id="GO:0003824">
    <property type="term" value="F:catalytic activity"/>
    <property type="evidence" value="ECO:0007669"/>
    <property type="project" value="InterPro"/>
</dbReference>
<dbReference type="InterPro" id="IPR030896">
    <property type="entry name" value="rSAM_AhbD_hemeb"/>
</dbReference>
<evidence type="ECO:0000313" key="8">
    <source>
        <dbReference type="EMBL" id="HHI96351.1"/>
    </source>
</evidence>
<dbReference type="Pfam" id="PF13186">
    <property type="entry name" value="SPASM"/>
    <property type="match status" value="1"/>
</dbReference>